<comment type="pathway">
    <text evidence="2">Carbohydrate biosynthesis; dTDP-L-rhamnose biosynthesis.</text>
</comment>
<dbReference type="EC" id="1.1.1.133" evidence="2"/>
<keyword evidence="2 4" id="KW-0560">Oxidoreductase</keyword>
<dbReference type="CDD" id="cd05254">
    <property type="entry name" value="dTDP_HR_like_SDR_e"/>
    <property type="match status" value="1"/>
</dbReference>
<evidence type="ECO:0000259" key="3">
    <source>
        <dbReference type="Pfam" id="PF04321"/>
    </source>
</evidence>
<dbReference type="GO" id="GO:0008831">
    <property type="term" value="F:dTDP-4-dehydrorhamnose reductase activity"/>
    <property type="evidence" value="ECO:0007669"/>
    <property type="project" value="UniProtKB-EC"/>
</dbReference>
<dbReference type="GO" id="GO:0005829">
    <property type="term" value="C:cytosol"/>
    <property type="evidence" value="ECO:0007669"/>
    <property type="project" value="TreeGrafter"/>
</dbReference>
<comment type="caution">
    <text evidence="4">The sequence shown here is derived from an EMBL/GenBank/DDBJ whole genome shotgun (WGS) entry which is preliminary data.</text>
</comment>
<accession>A0A800MYV0</accession>
<dbReference type="UniPathway" id="UPA00124"/>
<dbReference type="Gene3D" id="3.90.25.10">
    <property type="entry name" value="UDP-galactose 4-epimerase, domain 1"/>
    <property type="match status" value="1"/>
</dbReference>
<dbReference type="PANTHER" id="PTHR10491">
    <property type="entry name" value="DTDP-4-DEHYDRORHAMNOSE REDUCTASE"/>
    <property type="match status" value="1"/>
</dbReference>
<comment type="function">
    <text evidence="2">Catalyzes the reduction of dTDP-6-deoxy-L-lyxo-4-hexulose to yield dTDP-L-rhamnose.</text>
</comment>
<dbReference type="OrthoDB" id="9803892at2"/>
<name>A0A800MYV0_CYTFI</name>
<dbReference type="Gene3D" id="3.40.50.720">
    <property type="entry name" value="NAD(P)-binding Rossmann-like Domain"/>
    <property type="match status" value="1"/>
</dbReference>
<proteinExistence type="inferred from homology"/>
<dbReference type="PANTHER" id="PTHR10491:SF4">
    <property type="entry name" value="METHIONINE ADENOSYLTRANSFERASE 2 SUBUNIT BETA"/>
    <property type="match status" value="1"/>
</dbReference>
<evidence type="ECO:0000256" key="2">
    <source>
        <dbReference type="RuleBase" id="RU364082"/>
    </source>
</evidence>
<sequence length="282" mass="31874">MKILITGAKGQLGQDVTEIVEKKSGVKAYPFSRQELDILDEQAVFSVVESIQPDWIFHCAAYTNVEAAEDEGKDLNWKVNKDGSAIISKAAAAFNAQLIYISTDYVFDGTKEEPYRTTDPTNPINEYGKAKLAGELAIRENYPNSYIIRTSWVFGENGKNFVYTMLNLAKKMETLKVVNDQYGRPTYTKDLAAFMLFIAENEIENGIYHFSNQGVATWHDFASEILKNVDVQVLPVNSDEFPQKAKRPQHSVMSLDKVKDTGFNIPTWENALNRFMKNTKSL</sequence>
<dbReference type="GO" id="GO:0019305">
    <property type="term" value="P:dTDP-rhamnose biosynthetic process"/>
    <property type="evidence" value="ECO:0007669"/>
    <property type="project" value="UniProtKB-UniPathway"/>
</dbReference>
<evidence type="ECO:0000313" key="5">
    <source>
        <dbReference type="Proteomes" id="UP000465778"/>
    </source>
</evidence>
<gene>
    <name evidence="4" type="ORF">KIS1582_1205</name>
</gene>
<dbReference type="AlphaFoldDB" id="A0A800MYV0"/>
<dbReference type="RefSeq" id="WP_159344540.1">
    <property type="nucleotide sequence ID" value="NZ_JBALOT010000039.1"/>
</dbReference>
<comment type="similarity">
    <text evidence="1 2">Belongs to the dTDP-4-dehydrorhamnose reductase family.</text>
</comment>
<protein>
    <recommendedName>
        <fullName evidence="2">dTDP-4-dehydrorhamnose reductase</fullName>
        <ecNumber evidence="2">1.1.1.133</ecNumber>
    </recommendedName>
</protein>
<keyword evidence="2" id="KW-0521">NADP</keyword>
<evidence type="ECO:0000313" key="4">
    <source>
        <dbReference type="EMBL" id="KAF0825003.1"/>
    </source>
</evidence>
<dbReference type="InterPro" id="IPR036291">
    <property type="entry name" value="NAD(P)-bd_dom_sf"/>
</dbReference>
<reference evidence="4 5" key="1">
    <citation type="journal article" date="2020" name="G3 (Bethesda)">
        <title>Whole Genome Sequencing and Comparative Genomics of Two Nematicidal Bacillus Strains Reveals a Wide Range of Possible Virulence Factors.</title>
        <authorList>
            <person name="Susic N."/>
            <person name="Janezic S."/>
            <person name="Rupnik M."/>
            <person name="Geric Stare B."/>
        </authorList>
    </citation>
    <scope>NUCLEOTIDE SEQUENCE [LARGE SCALE GENOMIC DNA]</scope>
    <source>
        <strain evidence="4 5">I-1582</strain>
    </source>
</reference>
<dbReference type="InterPro" id="IPR029903">
    <property type="entry name" value="RmlD-like-bd"/>
</dbReference>
<dbReference type="SUPFAM" id="SSF51735">
    <property type="entry name" value="NAD(P)-binding Rossmann-fold domains"/>
    <property type="match status" value="1"/>
</dbReference>
<evidence type="ECO:0000256" key="1">
    <source>
        <dbReference type="ARBA" id="ARBA00010944"/>
    </source>
</evidence>
<dbReference type="NCBIfam" id="TIGR01214">
    <property type="entry name" value="rmlD"/>
    <property type="match status" value="1"/>
</dbReference>
<dbReference type="InterPro" id="IPR005913">
    <property type="entry name" value="dTDP_dehydrorham_reduct"/>
</dbReference>
<organism evidence="4 5">
    <name type="scientific">Cytobacillus firmus</name>
    <name type="common">Bacillus firmus</name>
    <dbReference type="NCBI Taxonomy" id="1399"/>
    <lineage>
        <taxon>Bacteria</taxon>
        <taxon>Bacillati</taxon>
        <taxon>Bacillota</taxon>
        <taxon>Bacilli</taxon>
        <taxon>Bacillales</taxon>
        <taxon>Bacillaceae</taxon>
        <taxon>Cytobacillus</taxon>
    </lineage>
</organism>
<dbReference type="Pfam" id="PF04321">
    <property type="entry name" value="RmlD_sub_bind"/>
    <property type="match status" value="1"/>
</dbReference>
<feature type="domain" description="RmlD-like substrate binding" evidence="3">
    <location>
        <begin position="1"/>
        <end position="279"/>
    </location>
</feature>
<dbReference type="Proteomes" id="UP000465778">
    <property type="component" value="Unassembled WGS sequence"/>
</dbReference>
<dbReference type="EMBL" id="VDEM01000008">
    <property type="protein sequence ID" value="KAF0825003.1"/>
    <property type="molecule type" value="Genomic_DNA"/>
</dbReference>